<feature type="compositionally biased region" description="Gly residues" evidence="1">
    <location>
        <begin position="210"/>
        <end position="235"/>
    </location>
</feature>
<evidence type="ECO:0000256" key="1">
    <source>
        <dbReference type="SAM" id="MobiDB-lite"/>
    </source>
</evidence>
<accession>A0A150X1M1</accession>
<proteinExistence type="predicted"/>
<comment type="caution">
    <text evidence="3">The sequence shown here is derived from an EMBL/GenBank/DDBJ whole genome shotgun (WGS) entry which is preliminary data.</text>
</comment>
<gene>
    <name evidence="3" type="ORF">AWN68_11935</name>
</gene>
<dbReference type="Proteomes" id="UP000075615">
    <property type="component" value="Unassembled WGS sequence"/>
</dbReference>
<dbReference type="STRING" id="296218.AWN68_11935"/>
<organism evidence="3 4">
    <name type="scientific">Roseivirga echinicomitans</name>
    <dbReference type="NCBI Taxonomy" id="296218"/>
    <lineage>
        <taxon>Bacteria</taxon>
        <taxon>Pseudomonadati</taxon>
        <taxon>Bacteroidota</taxon>
        <taxon>Cytophagia</taxon>
        <taxon>Cytophagales</taxon>
        <taxon>Roseivirgaceae</taxon>
        <taxon>Roseivirga</taxon>
    </lineage>
</organism>
<name>A0A150X1M1_9BACT</name>
<keyword evidence="2" id="KW-0732">Signal</keyword>
<protein>
    <submittedName>
        <fullName evidence="3">Uncharacterized protein</fullName>
    </submittedName>
</protein>
<evidence type="ECO:0000313" key="4">
    <source>
        <dbReference type="Proteomes" id="UP000075615"/>
    </source>
</evidence>
<dbReference type="AlphaFoldDB" id="A0A150X1M1"/>
<feature type="signal peptide" evidence="2">
    <location>
        <begin position="1"/>
        <end position="19"/>
    </location>
</feature>
<dbReference type="EMBL" id="LRDB01000051">
    <property type="protein sequence ID" value="KYG72462.1"/>
    <property type="molecule type" value="Genomic_DNA"/>
</dbReference>
<feature type="chain" id="PRO_5007574043" evidence="2">
    <location>
        <begin position="20"/>
        <end position="258"/>
    </location>
</feature>
<evidence type="ECO:0000313" key="3">
    <source>
        <dbReference type="EMBL" id="KYG72462.1"/>
    </source>
</evidence>
<dbReference type="RefSeq" id="WP_068418991.1">
    <property type="nucleotide sequence ID" value="NZ_LRDB01000051.1"/>
</dbReference>
<sequence>MKKNIFLVVLLIACQMTKAQETQLTTNPEGQVWAVQELTKDEKTSFLTGVKNDSENLYLIFQTANQQSLNMVMQAGMSVKLKAKTKPKLNANIDYPLASKDKSSGTLRAQGSAEDKALLQEMLLIGLLDSKLDAKLKGFSSLKGTIGLNEMNDTQLILSLEGEGRTRLLSYELVLPLKELFDGTVDLNALSQSEIEIAFTVNAISQPQGGGGAQAGAGGRSGGGGRGGAGGGQGGAFSERGSMFSEQTVKIDYKLKAN</sequence>
<feature type="region of interest" description="Disordered" evidence="1">
    <location>
        <begin position="210"/>
        <end position="243"/>
    </location>
</feature>
<keyword evidence="4" id="KW-1185">Reference proteome</keyword>
<reference evidence="3 4" key="1">
    <citation type="submission" date="2016-01" db="EMBL/GenBank/DDBJ databases">
        <title>Genome sequencing of Roseivirga echinicomitans KMM 6058.</title>
        <authorList>
            <person name="Selvaratnam C."/>
            <person name="Thevarajoo S."/>
            <person name="Goh K.M."/>
            <person name="Ee R."/>
            <person name="Chan K.-G."/>
            <person name="Chong C.S."/>
        </authorList>
    </citation>
    <scope>NUCLEOTIDE SEQUENCE [LARGE SCALE GENOMIC DNA]</scope>
    <source>
        <strain evidence="3 4">KMM 6058</strain>
    </source>
</reference>
<evidence type="ECO:0000256" key="2">
    <source>
        <dbReference type="SAM" id="SignalP"/>
    </source>
</evidence>